<sequence length="83" mass="9534">MKIKIPGIMNLEQFSERFQIAVAQLEELGVRKIARCNIYLTPVDQKGEEIHLWGGHTKPIKEIEIKPELAENPAKLTVIKKDR</sequence>
<protein>
    <submittedName>
        <fullName evidence="1">Uncharacterized protein</fullName>
    </submittedName>
</protein>
<accession>A0ABN8VX83</accession>
<evidence type="ECO:0000313" key="1">
    <source>
        <dbReference type="EMBL" id="CAI2717517.1"/>
    </source>
</evidence>
<name>A0ABN8VX83_9BACT</name>
<dbReference type="EMBL" id="OX336137">
    <property type="protein sequence ID" value="CAI2717517.1"/>
    <property type="molecule type" value="Genomic_DNA"/>
</dbReference>
<keyword evidence="2" id="KW-1185">Reference proteome</keyword>
<organism evidence="1 2">
    <name type="scientific">Nitrospina watsonii</name>
    <dbReference type="NCBI Taxonomy" id="1323948"/>
    <lineage>
        <taxon>Bacteria</taxon>
        <taxon>Pseudomonadati</taxon>
        <taxon>Nitrospinota/Tectimicrobiota group</taxon>
        <taxon>Nitrospinota</taxon>
        <taxon>Nitrospinia</taxon>
        <taxon>Nitrospinales</taxon>
        <taxon>Nitrospinaceae</taxon>
        <taxon>Nitrospina</taxon>
    </lineage>
</organism>
<proteinExistence type="predicted"/>
<evidence type="ECO:0000313" key="2">
    <source>
        <dbReference type="Proteomes" id="UP001157733"/>
    </source>
</evidence>
<dbReference type="Proteomes" id="UP001157733">
    <property type="component" value="Chromosome"/>
</dbReference>
<gene>
    <name evidence="1" type="ORF">NSPWAT_0658</name>
</gene>
<reference evidence="1 2" key="1">
    <citation type="submission" date="2022-09" db="EMBL/GenBank/DDBJ databases">
        <authorList>
            <person name="Kop L."/>
        </authorList>
    </citation>
    <scope>NUCLEOTIDE SEQUENCE [LARGE SCALE GENOMIC DNA]</scope>
    <source>
        <strain evidence="1 2">347</strain>
    </source>
</reference>